<sequence length="57" mass="6213">MLGTTSFCLNIESQQGYFSVVFLGLMANACIHCQPQKNCFGENFISIILYIGTCGSV</sequence>
<evidence type="ECO:0000313" key="1">
    <source>
        <dbReference type="EMBL" id="MBX49480.1"/>
    </source>
</evidence>
<proteinExistence type="predicted"/>
<dbReference type="EMBL" id="GGEC01068996">
    <property type="protein sequence ID" value="MBX49480.1"/>
    <property type="molecule type" value="Transcribed_RNA"/>
</dbReference>
<dbReference type="AlphaFoldDB" id="A0A2P2P429"/>
<name>A0A2P2P429_RHIMU</name>
<accession>A0A2P2P429</accession>
<organism evidence="1">
    <name type="scientific">Rhizophora mucronata</name>
    <name type="common">Asiatic mangrove</name>
    <dbReference type="NCBI Taxonomy" id="61149"/>
    <lineage>
        <taxon>Eukaryota</taxon>
        <taxon>Viridiplantae</taxon>
        <taxon>Streptophyta</taxon>
        <taxon>Embryophyta</taxon>
        <taxon>Tracheophyta</taxon>
        <taxon>Spermatophyta</taxon>
        <taxon>Magnoliopsida</taxon>
        <taxon>eudicotyledons</taxon>
        <taxon>Gunneridae</taxon>
        <taxon>Pentapetalae</taxon>
        <taxon>rosids</taxon>
        <taxon>fabids</taxon>
        <taxon>Malpighiales</taxon>
        <taxon>Rhizophoraceae</taxon>
        <taxon>Rhizophora</taxon>
    </lineage>
</organism>
<reference evidence="1" key="1">
    <citation type="submission" date="2018-02" db="EMBL/GenBank/DDBJ databases">
        <title>Rhizophora mucronata_Transcriptome.</title>
        <authorList>
            <person name="Meera S.P."/>
            <person name="Sreeshan A."/>
            <person name="Augustine A."/>
        </authorList>
    </citation>
    <scope>NUCLEOTIDE SEQUENCE</scope>
    <source>
        <tissue evidence="1">Leaf</tissue>
    </source>
</reference>
<protein>
    <submittedName>
        <fullName evidence="1">Uncharacterized protein</fullName>
    </submittedName>
</protein>